<organism evidence="2 3">
    <name type="scientific">Dissostichus mawsoni</name>
    <name type="common">Antarctic cod</name>
    <dbReference type="NCBI Taxonomy" id="36200"/>
    <lineage>
        <taxon>Eukaryota</taxon>
        <taxon>Metazoa</taxon>
        <taxon>Chordata</taxon>
        <taxon>Craniata</taxon>
        <taxon>Vertebrata</taxon>
        <taxon>Euteleostomi</taxon>
        <taxon>Actinopterygii</taxon>
        <taxon>Neopterygii</taxon>
        <taxon>Teleostei</taxon>
        <taxon>Neoteleostei</taxon>
        <taxon>Acanthomorphata</taxon>
        <taxon>Eupercaria</taxon>
        <taxon>Perciformes</taxon>
        <taxon>Notothenioidei</taxon>
        <taxon>Nototheniidae</taxon>
        <taxon>Dissostichus</taxon>
    </lineage>
</organism>
<evidence type="ECO:0000256" key="1">
    <source>
        <dbReference type="SAM" id="MobiDB-lite"/>
    </source>
</evidence>
<reference evidence="2 3" key="1">
    <citation type="submission" date="2020-03" db="EMBL/GenBank/DDBJ databases">
        <title>Dissostichus mawsoni Genome sequencing and assembly.</title>
        <authorList>
            <person name="Park H."/>
        </authorList>
    </citation>
    <scope>NUCLEOTIDE SEQUENCE [LARGE SCALE GENOMIC DNA]</scope>
    <source>
        <strain evidence="2">DM0001</strain>
        <tissue evidence="2">Muscle</tissue>
    </source>
</reference>
<dbReference type="AlphaFoldDB" id="A0A7J5YH99"/>
<protein>
    <submittedName>
        <fullName evidence="2">Uncharacterized protein</fullName>
    </submittedName>
</protein>
<gene>
    <name evidence="2" type="ORF">F7725_015020</name>
</gene>
<dbReference type="Proteomes" id="UP000518266">
    <property type="component" value="Unassembled WGS sequence"/>
</dbReference>
<proteinExistence type="predicted"/>
<name>A0A7J5YH99_DISMA</name>
<comment type="caution">
    <text evidence="2">The sequence shown here is derived from an EMBL/GenBank/DDBJ whole genome shotgun (WGS) entry which is preliminary data.</text>
</comment>
<sequence>MVRETEKETKNKEPESKEERPISLNRTFFFVSLQPNKLSDNLVQQFLLPDETPPSWRPR</sequence>
<accession>A0A7J5YH99</accession>
<dbReference type="EMBL" id="JAAKFY010000012">
    <property type="protein sequence ID" value="KAF3848523.1"/>
    <property type="molecule type" value="Genomic_DNA"/>
</dbReference>
<keyword evidence="3" id="KW-1185">Reference proteome</keyword>
<feature type="region of interest" description="Disordered" evidence="1">
    <location>
        <begin position="1"/>
        <end position="21"/>
    </location>
</feature>
<evidence type="ECO:0000313" key="3">
    <source>
        <dbReference type="Proteomes" id="UP000518266"/>
    </source>
</evidence>
<evidence type="ECO:0000313" key="2">
    <source>
        <dbReference type="EMBL" id="KAF3848523.1"/>
    </source>
</evidence>
<dbReference type="OrthoDB" id="2505895at2759"/>